<protein>
    <submittedName>
        <fullName evidence="2">Uncharacterized protein</fullName>
    </submittedName>
</protein>
<keyword evidence="3" id="KW-1185">Reference proteome</keyword>
<feature type="transmembrane region" description="Helical" evidence="1">
    <location>
        <begin position="237"/>
        <end position="259"/>
    </location>
</feature>
<dbReference type="AlphaFoldDB" id="A0A8S1ET71"/>
<feature type="transmembrane region" description="Helical" evidence="1">
    <location>
        <begin position="139"/>
        <end position="159"/>
    </location>
</feature>
<keyword evidence="1" id="KW-0812">Transmembrane</keyword>
<comment type="caution">
    <text evidence="2">The sequence shown here is derived from an EMBL/GenBank/DDBJ whole genome shotgun (WGS) entry which is preliminary data.</text>
</comment>
<organism evidence="2 3">
    <name type="scientific">Caenorhabditis bovis</name>
    <dbReference type="NCBI Taxonomy" id="2654633"/>
    <lineage>
        <taxon>Eukaryota</taxon>
        <taxon>Metazoa</taxon>
        <taxon>Ecdysozoa</taxon>
        <taxon>Nematoda</taxon>
        <taxon>Chromadorea</taxon>
        <taxon>Rhabditida</taxon>
        <taxon>Rhabditina</taxon>
        <taxon>Rhabditomorpha</taxon>
        <taxon>Rhabditoidea</taxon>
        <taxon>Rhabditidae</taxon>
        <taxon>Peloderinae</taxon>
        <taxon>Caenorhabditis</taxon>
    </lineage>
</organism>
<feature type="transmembrane region" description="Helical" evidence="1">
    <location>
        <begin position="265"/>
        <end position="286"/>
    </location>
</feature>
<sequence length="304" mass="34972">MNDIPLSLNASALISSKDVLLKYIRSLSKTEIRKLLNPVREGILTEDTVLHINIQEGILTDDCFINISNHIGPDKIYVPVPRVIGAFRVAEQNMIELHAEKPILLKIVNLQHYSSAKFARSYRSDFEIKSLTAARFTMSIWYTVFFSLMTLGTFAFHIWSQITNFSGMQEKLTMTAPTILLVITSLLIGMLLYLNIYMIGFLCCCENNFHNSLNVVQGDYSFFYVHFCELNRFEMRIYTVIILQLVLMLYTLLLAIFAHEKDLNIYPALFCVLTNGFGLMLFSRIAEFFRRCRRTRKGTAIAAR</sequence>
<evidence type="ECO:0000313" key="3">
    <source>
        <dbReference type="Proteomes" id="UP000494206"/>
    </source>
</evidence>
<dbReference type="OrthoDB" id="5816969at2759"/>
<keyword evidence="1" id="KW-1133">Transmembrane helix</keyword>
<evidence type="ECO:0000256" key="1">
    <source>
        <dbReference type="SAM" id="Phobius"/>
    </source>
</evidence>
<proteinExistence type="predicted"/>
<evidence type="ECO:0000313" key="2">
    <source>
        <dbReference type="EMBL" id="CAB3401131.1"/>
    </source>
</evidence>
<dbReference type="EMBL" id="CADEPM010000002">
    <property type="protein sequence ID" value="CAB3401131.1"/>
    <property type="molecule type" value="Genomic_DNA"/>
</dbReference>
<feature type="transmembrane region" description="Helical" evidence="1">
    <location>
        <begin position="179"/>
        <end position="204"/>
    </location>
</feature>
<dbReference type="Proteomes" id="UP000494206">
    <property type="component" value="Unassembled WGS sequence"/>
</dbReference>
<accession>A0A8S1ET71</accession>
<keyword evidence="1" id="KW-0472">Membrane</keyword>
<gene>
    <name evidence="2" type="ORF">CBOVIS_LOCUS3926</name>
</gene>
<name>A0A8S1ET71_9PELO</name>
<reference evidence="2 3" key="1">
    <citation type="submission" date="2020-04" db="EMBL/GenBank/DDBJ databases">
        <authorList>
            <person name="Laetsch R D."/>
            <person name="Stevens L."/>
            <person name="Kumar S."/>
            <person name="Blaxter L. M."/>
        </authorList>
    </citation>
    <scope>NUCLEOTIDE SEQUENCE [LARGE SCALE GENOMIC DNA]</scope>
</reference>